<comment type="caution">
    <text evidence="3">The sequence shown here is derived from an EMBL/GenBank/DDBJ whole genome shotgun (WGS) entry which is preliminary data.</text>
</comment>
<dbReference type="EMBL" id="JBAMIC010000003">
    <property type="protein sequence ID" value="KAK7110035.1"/>
    <property type="molecule type" value="Genomic_DNA"/>
</dbReference>
<feature type="compositionally biased region" description="Acidic residues" evidence="2">
    <location>
        <begin position="710"/>
        <end position="722"/>
    </location>
</feature>
<keyword evidence="1" id="KW-0040">ANK repeat</keyword>
<feature type="region of interest" description="Disordered" evidence="2">
    <location>
        <begin position="410"/>
        <end position="457"/>
    </location>
</feature>
<sequence>MESSKLYTAIKANDADSVDSLLADPSTDTTLRDLDGRSLLHHAVLLEADLHVVKALAQRVDLALKDHEGNTVLDLINAGSEPEAKRKVVEDRVREVVLAGEEGQKVAHDMLLAGWFHWPVTPQEAKEKSEQAAELLGKIMGFKDKIEAVHKALQERRVSDLAQLLQADKELAGAADTTGLSPLHKAVLFQQVELVQALITEFKEALNAKDYMGRTALHYAAALKDDSVLYNLLKDAGADEAAADLVGKSPKDYQQDPDNLPLGDLTARVEKLVGKPAPLETPKAQAAEEPAAPVKQPEPPKPVQVKPVEMYIPKPDNQRLPPPSTIDGKYVAQHLGTALTQALAEIVEKKPWDPIEYLGQWLYKYRHTLDEAAQRKKLLEDIRSEEEVANGEEVIKLKRKEEEMRIQEEEERKRQEEEAARKKKEQEDLQRQAKEAILSQKPLLPTVTEEEDEDSMFRKRNGKGQTELHTLAAQSGADLVALINLGYSLADRDAENRTPRDVAEENDLTENVEAIDNYVTNLIEHENIDALKQLILEGYDKLDAVLQQVSTDGLSESLTDFVKSIPNEQQKVSAIFQAVASGKLSEVENSMDRSLALAKDQYGRSPLHLAVLAGHKDIAQYIVKHFRTSARTRDNLNRTPLHYAVALSEELSELLKANGADTNAKDFKQRTPAHYEADKEEILALKKTLLVSSDSKVTSATVPEIKADDDSSPDDADDKDKD</sequence>
<evidence type="ECO:0000313" key="3">
    <source>
        <dbReference type="EMBL" id="KAK7110035.1"/>
    </source>
</evidence>
<protein>
    <submittedName>
        <fullName evidence="3">Uncharacterized protein</fullName>
    </submittedName>
</protein>
<dbReference type="PRINTS" id="PR01415">
    <property type="entry name" value="ANKYRIN"/>
</dbReference>
<dbReference type="InterPro" id="IPR049630">
    <property type="entry name" value="DYDC-like_DD"/>
</dbReference>
<dbReference type="Pfam" id="PF12796">
    <property type="entry name" value="Ank_2"/>
    <property type="match status" value="2"/>
</dbReference>
<name>A0AAN9BUL5_9CAEN</name>
<dbReference type="PANTHER" id="PTHR24172:SF4">
    <property type="entry name" value="ANK_REP_REGION DOMAIN-CONTAINING PROTEIN"/>
    <property type="match status" value="1"/>
</dbReference>
<feature type="repeat" description="ANK" evidence="1">
    <location>
        <begin position="602"/>
        <end position="625"/>
    </location>
</feature>
<dbReference type="SMART" id="SM00248">
    <property type="entry name" value="ANK"/>
    <property type="match status" value="5"/>
</dbReference>
<feature type="region of interest" description="Disordered" evidence="2">
    <location>
        <begin position="693"/>
        <end position="722"/>
    </location>
</feature>
<dbReference type="Pfam" id="PF05186">
    <property type="entry name" value="Dpy-30"/>
    <property type="match status" value="1"/>
</dbReference>
<dbReference type="PROSITE" id="PS50297">
    <property type="entry name" value="ANK_REP_REGION"/>
    <property type="match status" value="2"/>
</dbReference>
<keyword evidence="4" id="KW-1185">Reference proteome</keyword>
<evidence type="ECO:0000313" key="4">
    <source>
        <dbReference type="Proteomes" id="UP001374579"/>
    </source>
</evidence>
<dbReference type="Gene3D" id="1.20.890.10">
    <property type="entry name" value="cAMP-dependent protein kinase regulatory subunit, dimerization-anchoring domain"/>
    <property type="match status" value="1"/>
</dbReference>
<feature type="compositionally biased region" description="Low complexity" evidence="2">
    <location>
        <begin position="282"/>
        <end position="295"/>
    </location>
</feature>
<proteinExistence type="predicted"/>
<dbReference type="SUPFAM" id="SSF48403">
    <property type="entry name" value="Ankyrin repeat"/>
    <property type="match status" value="2"/>
</dbReference>
<feature type="repeat" description="ANK" evidence="1">
    <location>
        <begin position="212"/>
        <end position="245"/>
    </location>
</feature>
<dbReference type="Gene3D" id="1.25.40.20">
    <property type="entry name" value="Ankyrin repeat-containing domain"/>
    <property type="match status" value="3"/>
</dbReference>
<organism evidence="3 4">
    <name type="scientific">Littorina saxatilis</name>
    <dbReference type="NCBI Taxonomy" id="31220"/>
    <lineage>
        <taxon>Eukaryota</taxon>
        <taxon>Metazoa</taxon>
        <taxon>Spiralia</taxon>
        <taxon>Lophotrochozoa</taxon>
        <taxon>Mollusca</taxon>
        <taxon>Gastropoda</taxon>
        <taxon>Caenogastropoda</taxon>
        <taxon>Littorinimorpha</taxon>
        <taxon>Littorinoidea</taxon>
        <taxon>Littorinidae</taxon>
        <taxon>Littorina</taxon>
    </lineage>
</organism>
<evidence type="ECO:0000256" key="1">
    <source>
        <dbReference type="PROSITE-ProRule" id="PRU00023"/>
    </source>
</evidence>
<dbReference type="InterPro" id="IPR007858">
    <property type="entry name" value="Dpy-30_motif"/>
</dbReference>
<dbReference type="InterPro" id="IPR002110">
    <property type="entry name" value="Ankyrin_rpt"/>
</dbReference>
<feature type="compositionally biased region" description="Basic and acidic residues" evidence="2">
    <location>
        <begin position="410"/>
        <end position="434"/>
    </location>
</feature>
<gene>
    <name evidence="3" type="ORF">V1264_013970</name>
</gene>
<dbReference type="PROSITE" id="PS50088">
    <property type="entry name" value="ANK_REPEAT"/>
    <property type="match status" value="2"/>
</dbReference>
<dbReference type="AlphaFoldDB" id="A0AAN9BUL5"/>
<accession>A0AAN9BUL5</accession>
<feature type="region of interest" description="Disordered" evidence="2">
    <location>
        <begin position="280"/>
        <end position="303"/>
    </location>
</feature>
<dbReference type="PANTHER" id="PTHR24172">
    <property type="entry name" value="ANK_REP_REGION DOMAIN-CONTAINING PROTEIN"/>
    <property type="match status" value="1"/>
</dbReference>
<dbReference type="CDD" id="cd22966">
    <property type="entry name" value="DD_DYDC-like"/>
    <property type="match status" value="1"/>
</dbReference>
<dbReference type="InterPro" id="IPR036770">
    <property type="entry name" value="Ankyrin_rpt-contain_sf"/>
</dbReference>
<evidence type="ECO:0000256" key="2">
    <source>
        <dbReference type="SAM" id="MobiDB-lite"/>
    </source>
</evidence>
<reference evidence="3 4" key="1">
    <citation type="submission" date="2024-02" db="EMBL/GenBank/DDBJ databases">
        <title>Chromosome-scale genome assembly of the rough periwinkle Littorina saxatilis.</title>
        <authorList>
            <person name="De Jode A."/>
            <person name="Faria R."/>
            <person name="Formenti G."/>
            <person name="Sims Y."/>
            <person name="Smith T.P."/>
            <person name="Tracey A."/>
            <person name="Wood J.M.D."/>
            <person name="Zagrodzka Z.B."/>
            <person name="Johannesson K."/>
            <person name="Butlin R.K."/>
            <person name="Leder E.H."/>
        </authorList>
    </citation>
    <scope>NUCLEOTIDE SEQUENCE [LARGE SCALE GENOMIC DNA]</scope>
    <source>
        <strain evidence="3">Snail1</strain>
        <tissue evidence="3">Muscle</tissue>
    </source>
</reference>
<dbReference type="Proteomes" id="UP001374579">
    <property type="component" value="Unassembled WGS sequence"/>
</dbReference>